<dbReference type="OrthoDB" id="1144243at2"/>
<protein>
    <submittedName>
        <fullName evidence="2">Uncharacterized protein</fullName>
    </submittedName>
</protein>
<gene>
    <name evidence="2" type="ORF">NMS_2652</name>
</gene>
<sequence length="153" mass="17865">MSFLERKATQWSWTEEDQQLELNDNAKSIAFIQLIIFVPGIFLLPQYFTPLDGWLKLTLIAFYSMKSISVLSLTALGIFTISFRSNICFSDIKNAVAKGKESHQTISLKLSNGRYRQLYFKTESQYQEFLNFLNSHNIIKEERSLYWALPVNY</sequence>
<feature type="transmembrane region" description="Helical" evidence="1">
    <location>
        <begin position="29"/>
        <end position="48"/>
    </location>
</feature>
<keyword evidence="1" id="KW-0472">Membrane</keyword>
<reference evidence="2 3" key="1">
    <citation type="journal article" date="2014" name="Proc. Natl. Acad. Sci. U.S.A.">
        <title>Functional characterization of flavobacteria rhodopsins reveals a unique class of light-driven chloride pump in bacteria.</title>
        <authorList>
            <person name="Yoshizawa S."/>
            <person name="Kumagai Y."/>
            <person name="Kim H."/>
            <person name="Ogura Y."/>
            <person name="Hayashi T."/>
            <person name="Iwasaki W."/>
            <person name="DeLong E.F."/>
            <person name="Kogure K."/>
        </authorList>
    </citation>
    <scope>NUCLEOTIDE SEQUENCE [LARGE SCALE GENOMIC DNA]</scope>
    <source>
        <strain evidence="2 3">S1-08</strain>
    </source>
</reference>
<organism evidence="2 3">
    <name type="scientific">Nonlabens marinus S1-08</name>
    <dbReference type="NCBI Taxonomy" id="1454201"/>
    <lineage>
        <taxon>Bacteria</taxon>
        <taxon>Pseudomonadati</taxon>
        <taxon>Bacteroidota</taxon>
        <taxon>Flavobacteriia</taxon>
        <taxon>Flavobacteriales</taxon>
        <taxon>Flavobacteriaceae</taxon>
        <taxon>Nonlabens</taxon>
    </lineage>
</organism>
<proteinExistence type="predicted"/>
<accession>W8W0P0</accession>
<evidence type="ECO:0000313" key="3">
    <source>
        <dbReference type="Proteomes" id="UP000031760"/>
    </source>
</evidence>
<dbReference type="KEGG" id="nmf:NMS_2652"/>
<keyword evidence="1" id="KW-0812">Transmembrane</keyword>
<keyword evidence="3" id="KW-1185">Reference proteome</keyword>
<evidence type="ECO:0000313" key="2">
    <source>
        <dbReference type="EMBL" id="BAO56661.1"/>
    </source>
</evidence>
<dbReference type="HOGENOM" id="CLU_1711353_0_0_10"/>
<dbReference type="Proteomes" id="UP000031760">
    <property type="component" value="Chromosome"/>
</dbReference>
<dbReference type="EMBL" id="AP014548">
    <property type="protein sequence ID" value="BAO56661.1"/>
    <property type="molecule type" value="Genomic_DNA"/>
</dbReference>
<name>W8W0P0_9FLAO</name>
<feature type="transmembrane region" description="Helical" evidence="1">
    <location>
        <begin position="60"/>
        <end position="83"/>
    </location>
</feature>
<dbReference type="STRING" id="1454201.NMS_2652"/>
<keyword evidence="1" id="KW-1133">Transmembrane helix</keyword>
<dbReference type="RefSeq" id="WP_041497166.1">
    <property type="nucleotide sequence ID" value="NZ_AP014548.1"/>
</dbReference>
<dbReference type="AlphaFoldDB" id="W8W0P0"/>
<evidence type="ECO:0000256" key="1">
    <source>
        <dbReference type="SAM" id="Phobius"/>
    </source>
</evidence>